<dbReference type="HOGENOM" id="CLU_007383_14_0_11"/>
<dbReference type="STRING" id="446466.Cfla_2366"/>
<feature type="active site" description="Nucleophile" evidence="7">
    <location>
        <position position="178"/>
    </location>
</feature>
<proteinExistence type="inferred from homology"/>
<keyword evidence="7" id="KW-0521">NADP</keyword>
<organism evidence="9 10">
    <name type="scientific">Cellulomonas flavigena (strain ATCC 482 / DSM 20109 / BCRC 11376 / JCM 18109 / NBRC 3775 / NCIMB 8073 / NRS 134)</name>
    <dbReference type="NCBI Taxonomy" id="446466"/>
    <lineage>
        <taxon>Bacteria</taxon>
        <taxon>Bacillati</taxon>
        <taxon>Actinomycetota</taxon>
        <taxon>Actinomycetes</taxon>
        <taxon>Micrococcales</taxon>
        <taxon>Cellulomonadaceae</taxon>
        <taxon>Cellulomonas</taxon>
    </lineage>
</organism>
<comment type="function">
    <text evidence="6 7">Catalyzes the conversion of GDP-D-mannose to GDP-4-dehydro-6-deoxy-D-mannose.</text>
</comment>
<feature type="domain" description="NAD(P)-binding" evidence="8">
    <location>
        <begin position="8"/>
        <end position="313"/>
    </location>
</feature>
<dbReference type="Gene3D" id="3.40.50.720">
    <property type="entry name" value="NAD(P)-binding Rossmann-like Domain"/>
    <property type="match status" value="1"/>
</dbReference>
<dbReference type="eggNOG" id="COG1089">
    <property type="taxonomic scope" value="Bacteria"/>
</dbReference>
<dbReference type="GO" id="GO:0042351">
    <property type="term" value="P:'de novo' GDP-L-fucose biosynthetic process"/>
    <property type="evidence" value="ECO:0007669"/>
    <property type="project" value="TreeGrafter"/>
</dbReference>
<dbReference type="KEGG" id="cfl:Cfla_2366"/>
<dbReference type="Proteomes" id="UP000000849">
    <property type="component" value="Chromosome"/>
</dbReference>
<evidence type="ECO:0000256" key="6">
    <source>
        <dbReference type="ARBA" id="ARBA00059383"/>
    </source>
</evidence>
<evidence type="ECO:0000256" key="1">
    <source>
        <dbReference type="ARBA" id="ARBA00000188"/>
    </source>
</evidence>
<keyword evidence="5 7" id="KW-0456">Lyase</keyword>
<accession>D5UHD5</accession>
<comment type="caution">
    <text evidence="7">Lacks conserved residue(s) required for the propagation of feature annotation.</text>
</comment>
<evidence type="ECO:0000256" key="3">
    <source>
        <dbReference type="ARBA" id="ARBA00009263"/>
    </source>
</evidence>
<dbReference type="InterPro" id="IPR016040">
    <property type="entry name" value="NAD(P)-bd_dom"/>
</dbReference>
<evidence type="ECO:0000256" key="7">
    <source>
        <dbReference type="HAMAP-Rule" id="MF_00955"/>
    </source>
</evidence>
<evidence type="ECO:0000256" key="2">
    <source>
        <dbReference type="ARBA" id="ARBA00001937"/>
    </source>
</evidence>
<dbReference type="AlphaFoldDB" id="D5UHD5"/>
<dbReference type="Pfam" id="PF16363">
    <property type="entry name" value="GDP_Man_Dehyd"/>
    <property type="match status" value="1"/>
</dbReference>
<dbReference type="EC" id="4.2.1.47" evidence="4 7"/>
<dbReference type="OrthoDB" id="9779041at2"/>
<comment type="cofactor">
    <cofactor evidence="2 7">
        <name>NADP(+)</name>
        <dbReference type="ChEBI" id="CHEBI:58349"/>
    </cofactor>
</comment>
<dbReference type="InterPro" id="IPR036291">
    <property type="entry name" value="NAD(P)-bd_dom_sf"/>
</dbReference>
<dbReference type="GO" id="GO:0070401">
    <property type="term" value="F:NADP+ binding"/>
    <property type="evidence" value="ECO:0007669"/>
    <property type="project" value="UniProtKB-UniRule"/>
</dbReference>
<dbReference type="FunFam" id="3.40.50.720:FF:000924">
    <property type="entry name" value="GDP-mannose 4,6 dehydratase"/>
    <property type="match status" value="1"/>
</dbReference>
<keyword evidence="10" id="KW-1185">Reference proteome</keyword>
<evidence type="ECO:0000259" key="8">
    <source>
        <dbReference type="Pfam" id="PF16363"/>
    </source>
</evidence>
<protein>
    <recommendedName>
        <fullName evidence="4 7">GDP-mannose 4,6-dehydratase</fullName>
        <ecNumber evidence="4 7">4.2.1.47</ecNumber>
    </recommendedName>
    <alternativeName>
        <fullName evidence="7">GDP-D-mannose dehydratase</fullName>
    </alternativeName>
</protein>
<dbReference type="PANTHER" id="PTHR43715:SF1">
    <property type="entry name" value="GDP-MANNOSE 4,6 DEHYDRATASE"/>
    <property type="match status" value="1"/>
</dbReference>
<name>D5UHD5_CELFN</name>
<evidence type="ECO:0000256" key="4">
    <source>
        <dbReference type="ARBA" id="ARBA00011989"/>
    </source>
</evidence>
<evidence type="ECO:0000256" key="5">
    <source>
        <dbReference type="ARBA" id="ARBA00023239"/>
    </source>
</evidence>
<dbReference type="HAMAP" id="MF_00955">
    <property type="entry name" value="GDP_Man_dehydratase"/>
    <property type="match status" value="1"/>
</dbReference>
<dbReference type="RefSeq" id="WP_013117590.1">
    <property type="nucleotide sequence ID" value="NC_014151.1"/>
</dbReference>
<dbReference type="Gene3D" id="3.90.25.10">
    <property type="entry name" value="UDP-galactose 4-epimerase, domain 1"/>
    <property type="match status" value="1"/>
</dbReference>
<sequence>MSDVRTALVTGVTGQDGTLLARRLVAEGVQVHGLAHSAADRDAWAGPAGVQVHVGDLTDTAGVEQLVRDVAPDEVYNLAGISSVAFSWEHPVLTGAVTGLGAVGVFEAARRLQESSGRRVRVVQASSAEIFGVPDQAPQDESTPVRPVSPYGAAKAYAHQMAAVYRSRDLHVATCVLYNHESPLRPQAFVTRKITAAAARIAAAGTGTLALGSTDVRRDWGWAEDYVDALVRAVRHGVADDFVVATGRTHSVAEFVAAAFARVGIEDWQQHVVTDPRFVRPVDPGEVVGDATKAREVLGWAPTVEFEEVVGRMVDHDVALVREGA</sequence>
<dbReference type="GO" id="GO:0008446">
    <property type="term" value="F:GDP-mannose 4,6-dehydratase activity"/>
    <property type="evidence" value="ECO:0007669"/>
    <property type="project" value="UniProtKB-UniRule"/>
</dbReference>
<dbReference type="EMBL" id="CP001964">
    <property type="protein sequence ID" value="ADG75256.1"/>
    <property type="molecule type" value="Genomic_DNA"/>
</dbReference>
<reference evidence="9 10" key="1">
    <citation type="journal article" date="2010" name="Stand. Genomic Sci.">
        <title>Complete genome sequence of Cellulomonas flavigena type strain (134).</title>
        <authorList>
            <person name="Abt B."/>
            <person name="Foster B."/>
            <person name="Lapidus A."/>
            <person name="Clum A."/>
            <person name="Sun H."/>
            <person name="Pukall R."/>
            <person name="Lucas S."/>
            <person name="Glavina Del Rio T."/>
            <person name="Nolan M."/>
            <person name="Tice H."/>
            <person name="Cheng J.F."/>
            <person name="Pitluck S."/>
            <person name="Liolios K."/>
            <person name="Ivanova N."/>
            <person name="Mavromatis K."/>
            <person name="Ovchinnikova G."/>
            <person name="Pati A."/>
            <person name="Goodwin L."/>
            <person name="Chen A."/>
            <person name="Palaniappan K."/>
            <person name="Land M."/>
            <person name="Hauser L."/>
            <person name="Chang Y.J."/>
            <person name="Jeffries C.D."/>
            <person name="Rohde M."/>
            <person name="Goker M."/>
            <person name="Woyke T."/>
            <person name="Bristow J."/>
            <person name="Eisen J.A."/>
            <person name="Markowitz V."/>
            <person name="Hugenholtz P."/>
            <person name="Kyrpides N.C."/>
            <person name="Klenk H.P."/>
        </authorList>
    </citation>
    <scope>NUCLEOTIDE SEQUENCE [LARGE SCALE GENOMIC DNA]</scope>
    <source>
        <strain evidence="10">ATCC 482 / DSM 20109 / BCRC 11376 / JCM 18109 / NBRC 3775 / NCIMB 8073 / NRS 134</strain>
    </source>
</reference>
<gene>
    <name evidence="7" type="primary">gmd</name>
    <name evidence="9" type="ordered locus">Cfla_2366</name>
</gene>
<comment type="similarity">
    <text evidence="3 7">Belongs to the NAD(P)-dependent epimerase/dehydratase family. GDP-mannose 4,6-dehydratase subfamily.</text>
</comment>
<evidence type="ECO:0000313" key="10">
    <source>
        <dbReference type="Proteomes" id="UP000000849"/>
    </source>
</evidence>
<dbReference type="PANTHER" id="PTHR43715">
    <property type="entry name" value="GDP-MANNOSE 4,6-DEHYDRATASE"/>
    <property type="match status" value="1"/>
</dbReference>
<dbReference type="SUPFAM" id="SSF51735">
    <property type="entry name" value="NAD(P)-binding Rossmann-fold domains"/>
    <property type="match status" value="1"/>
</dbReference>
<dbReference type="InterPro" id="IPR006368">
    <property type="entry name" value="GDP_Man_deHydtase"/>
</dbReference>
<evidence type="ECO:0000313" key="9">
    <source>
        <dbReference type="EMBL" id="ADG75256.1"/>
    </source>
</evidence>
<comment type="catalytic activity">
    <reaction evidence="1 7">
        <text>GDP-alpha-D-mannose = GDP-4-dehydro-alpha-D-rhamnose + H2O</text>
        <dbReference type="Rhea" id="RHEA:23820"/>
        <dbReference type="ChEBI" id="CHEBI:15377"/>
        <dbReference type="ChEBI" id="CHEBI:57527"/>
        <dbReference type="ChEBI" id="CHEBI:57964"/>
        <dbReference type="EC" id="4.2.1.47"/>
    </reaction>
</comment>